<protein>
    <recommendedName>
        <fullName evidence="4">Lipoprotein</fullName>
    </recommendedName>
</protein>
<dbReference type="EMBL" id="VLKK01000003">
    <property type="protein sequence ID" value="TWH95992.1"/>
    <property type="molecule type" value="Genomic_DNA"/>
</dbReference>
<accession>A0A562KKU5</accession>
<dbReference type="PROSITE" id="PS51257">
    <property type="entry name" value="PROKAR_LIPOPROTEIN"/>
    <property type="match status" value="1"/>
</dbReference>
<sequence length="78" mass="8181">MPLKPCALIPLLAVTAACATPEPRKIVVDTSCTSFRAISYAQLPAGVADDLGNKADSDPTVNEIDAHNAKWDALCSAR</sequence>
<feature type="chain" id="PRO_5022016141" description="Lipoprotein" evidence="1">
    <location>
        <begin position="20"/>
        <end position="78"/>
    </location>
</feature>
<gene>
    <name evidence="2" type="ORF">IQ35_01081</name>
</gene>
<proteinExistence type="predicted"/>
<comment type="caution">
    <text evidence="2">The sequence shown here is derived from an EMBL/GenBank/DDBJ whole genome shotgun (WGS) entry which is preliminary data.</text>
</comment>
<name>A0A562KKU5_SPHWJ</name>
<evidence type="ECO:0000313" key="3">
    <source>
        <dbReference type="Proteomes" id="UP000316624"/>
    </source>
</evidence>
<dbReference type="RefSeq" id="WP_145072202.1">
    <property type="nucleotide sequence ID" value="NZ_JACIIY010000005.1"/>
</dbReference>
<evidence type="ECO:0000313" key="2">
    <source>
        <dbReference type="EMBL" id="TWH95992.1"/>
    </source>
</evidence>
<evidence type="ECO:0008006" key="4">
    <source>
        <dbReference type="Google" id="ProtNLM"/>
    </source>
</evidence>
<dbReference type="Proteomes" id="UP000316624">
    <property type="component" value="Unassembled WGS sequence"/>
</dbReference>
<feature type="signal peptide" evidence="1">
    <location>
        <begin position="1"/>
        <end position="19"/>
    </location>
</feature>
<keyword evidence="3" id="KW-1185">Reference proteome</keyword>
<dbReference type="AlphaFoldDB" id="A0A562KKU5"/>
<evidence type="ECO:0000256" key="1">
    <source>
        <dbReference type="SAM" id="SignalP"/>
    </source>
</evidence>
<reference evidence="2 3" key="1">
    <citation type="journal article" date="2015" name="Stand. Genomic Sci.">
        <title>Genomic Encyclopedia of Bacterial and Archaeal Type Strains, Phase III: the genomes of soil and plant-associated and newly described type strains.</title>
        <authorList>
            <person name="Whitman W.B."/>
            <person name="Woyke T."/>
            <person name="Klenk H.P."/>
            <person name="Zhou Y."/>
            <person name="Lilburn T.G."/>
            <person name="Beck B.J."/>
            <person name="De Vos P."/>
            <person name="Vandamme P."/>
            <person name="Eisen J.A."/>
            <person name="Garrity G."/>
            <person name="Hugenholtz P."/>
            <person name="Kyrpides N.C."/>
        </authorList>
    </citation>
    <scope>NUCLEOTIDE SEQUENCE [LARGE SCALE GENOMIC DNA]</scope>
    <source>
        <strain evidence="2 3">CGMCC 1.7748</strain>
    </source>
</reference>
<organism evidence="2 3">
    <name type="scientific">Sphingobium wenxiniae (strain DSM 21828 / CGMCC 1.7748 / JZ-1)</name>
    <dbReference type="NCBI Taxonomy" id="595605"/>
    <lineage>
        <taxon>Bacteria</taxon>
        <taxon>Pseudomonadati</taxon>
        <taxon>Pseudomonadota</taxon>
        <taxon>Alphaproteobacteria</taxon>
        <taxon>Sphingomonadales</taxon>
        <taxon>Sphingomonadaceae</taxon>
        <taxon>Sphingobium</taxon>
    </lineage>
</organism>
<keyword evidence="1" id="KW-0732">Signal</keyword>